<protein>
    <submittedName>
        <fullName evidence="1">Winged helix DNA-binding domain-containing protein</fullName>
    </submittedName>
</protein>
<evidence type="ECO:0000313" key="2">
    <source>
        <dbReference type="Proteomes" id="UP001165405"/>
    </source>
</evidence>
<organism evidence="1 2">
    <name type="scientific">Antribacter soli</name>
    <dbReference type="NCBI Taxonomy" id="2910976"/>
    <lineage>
        <taxon>Bacteria</taxon>
        <taxon>Bacillati</taxon>
        <taxon>Actinomycetota</taxon>
        <taxon>Actinomycetes</taxon>
        <taxon>Micrococcales</taxon>
        <taxon>Promicromonosporaceae</taxon>
        <taxon>Antribacter</taxon>
    </lineage>
</organism>
<keyword evidence="1" id="KW-0238">DNA-binding</keyword>
<dbReference type="InterPro" id="IPR009351">
    <property type="entry name" value="AlkZ-like"/>
</dbReference>
<dbReference type="EMBL" id="JAKGSG010000010">
    <property type="protein sequence ID" value="MCF4119895.1"/>
    <property type="molecule type" value="Genomic_DNA"/>
</dbReference>
<dbReference type="AlphaFoldDB" id="A0AA41U636"/>
<reference evidence="1" key="1">
    <citation type="submission" date="2022-01" db="EMBL/GenBank/DDBJ databases">
        <title>Antribacter sp. nov., isolated from Guizhou of China.</title>
        <authorList>
            <person name="Chengliang C."/>
            <person name="Ya Z."/>
        </authorList>
    </citation>
    <scope>NUCLEOTIDE SEQUENCE</scope>
    <source>
        <strain evidence="1">KLBMP 9083</strain>
    </source>
</reference>
<keyword evidence="2" id="KW-1185">Reference proteome</keyword>
<dbReference type="PANTHER" id="PTHR38479">
    <property type="entry name" value="LMO0824 PROTEIN"/>
    <property type="match status" value="1"/>
</dbReference>
<accession>A0AA41U636</accession>
<dbReference type="Pfam" id="PF06224">
    <property type="entry name" value="AlkZ-like"/>
    <property type="match status" value="1"/>
</dbReference>
<dbReference type="Proteomes" id="UP001165405">
    <property type="component" value="Unassembled WGS sequence"/>
</dbReference>
<dbReference type="PANTHER" id="PTHR38479:SF2">
    <property type="entry name" value="WINGED HELIX DNA-BINDING DOMAIN-CONTAINING PROTEIN"/>
    <property type="match status" value="1"/>
</dbReference>
<comment type="caution">
    <text evidence="1">The sequence shown here is derived from an EMBL/GenBank/DDBJ whole genome shotgun (WGS) entry which is preliminary data.</text>
</comment>
<sequence>MTREPLLLTADAACRLRLRSQGLAPQVPSGPGDDRGGPNPVDVVRRMVALQGQDLPSVLRAIAIRSRPGTTLDDVRAAFDAGDLVRGWTQRGTLFATTPRDLTALVSLTAERMIRAARRVREYEGIDDAVIARAEGVAREALSDSGVTRATMIDLWQQAGVPIEGQRGYHLIAALALRGVLHWGPFAGAQQLIVATPVAHGAPEDPATLLRRLARAYFASRGPATAEDLAWWLGLPKTPVRAAVASLQALPDGAPLTPVAVDGKAMLAVGREDTAGLERAGVVLVPGFDEIVLGYRDRSLVASEEAMRTVVPFINGVFRPAVLVDGQVVGTWRRAPAKGEAPFDLVPGVPARTRREIAAAIEAWRLG</sequence>
<dbReference type="RefSeq" id="WP_236087607.1">
    <property type="nucleotide sequence ID" value="NZ_JAKGSG010000010.1"/>
</dbReference>
<proteinExistence type="predicted"/>
<gene>
    <name evidence="1" type="ORF">L1785_02780</name>
</gene>
<dbReference type="GO" id="GO:0003677">
    <property type="term" value="F:DNA binding"/>
    <property type="evidence" value="ECO:0007669"/>
    <property type="project" value="UniProtKB-KW"/>
</dbReference>
<name>A0AA41U636_9MICO</name>
<evidence type="ECO:0000313" key="1">
    <source>
        <dbReference type="EMBL" id="MCF4119895.1"/>
    </source>
</evidence>